<evidence type="ECO:0000256" key="1">
    <source>
        <dbReference type="ARBA" id="ARBA00022553"/>
    </source>
</evidence>
<keyword evidence="2" id="KW-0902">Two-component regulatory system</keyword>
<reference evidence="8" key="1">
    <citation type="submission" date="2012-03" db="EMBL/GenBank/DDBJ databases">
        <title>Functional metagenomics reveals considerable lignocellulase gene clusters in the gut microbiome of a wood-feeding higher termite.</title>
        <authorList>
            <person name="Liu N."/>
        </authorList>
    </citation>
    <scope>NUCLEOTIDE SEQUENCE</scope>
</reference>
<feature type="domain" description="Response regulatory" evidence="7">
    <location>
        <begin position="6"/>
        <end position="122"/>
    </location>
</feature>
<name>A0A806KKH9_9BACT</name>
<dbReference type="SMART" id="SM00448">
    <property type="entry name" value="REC"/>
    <property type="match status" value="1"/>
</dbReference>
<dbReference type="GO" id="GO:0032993">
    <property type="term" value="C:protein-DNA complex"/>
    <property type="evidence" value="ECO:0007669"/>
    <property type="project" value="TreeGrafter"/>
</dbReference>
<feature type="modified residue" description="4-aspartylphosphate" evidence="6">
    <location>
        <position position="55"/>
    </location>
</feature>
<dbReference type="AlphaFoldDB" id="A0A806KKH9"/>
<dbReference type="InterPro" id="IPR001789">
    <property type="entry name" value="Sig_transdc_resp-reg_receiver"/>
</dbReference>
<dbReference type="GO" id="GO:0005829">
    <property type="term" value="C:cytosol"/>
    <property type="evidence" value="ECO:0007669"/>
    <property type="project" value="TreeGrafter"/>
</dbReference>
<organism evidence="8">
    <name type="scientific">uncultured bacterium contig00054</name>
    <dbReference type="NCBI Taxonomy" id="1181538"/>
    <lineage>
        <taxon>Bacteria</taxon>
        <taxon>environmental samples</taxon>
    </lineage>
</organism>
<accession>A0A806KKH9</accession>
<keyword evidence="5" id="KW-0804">Transcription</keyword>
<evidence type="ECO:0000313" key="8">
    <source>
        <dbReference type="EMBL" id="AGS53824.1"/>
    </source>
</evidence>
<dbReference type="InterPro" id="IPR039420">
    <property type="entry name" value="WalR-like"/>
</dbReference>
<dbReference type="EMBL" id="JQ844253">
    <property type="protein sequence ID" value="AGS53824.1"/>
    <property type="molecule type" value="Genomic_DNA"/>
</dbReference>
<proteinExistence type="predicted"/>
<dbReference type="Gene3D" id="3.40.50.2300">
    <property type="match status" value="1"/>
</dbReference>
<dbReference type="PANTHER" id="PTHR48111">
    <property type="entry name" value="REGULATOR OF RPOS"/>
    <property type="match status" value="1"/>
</dbReference>
<dbReference type="GO" id="GO:0000156">
    <property type="term" value="F:phosphorelay response regulator activity"/>
    <property type="evidence" value="ECO:0007669"/>
    <property type="project" value="TreeGrafter"/>
</dbReference>
<keyword evidence="3" id="KW-0805">Transcription regulation</keyword>
<evidence type="ECO:0000256" key="3">
    <source>
        <dbReference type="ARBA" id="ARBA00023015"/>
    </source>
</evidence>
<evidence type="ECO:0000259" key="7">
    <source>
        <dbReference type="PROSITE" id="PS50110"/>
    </source>
</evidence>
<dbReference type="PANTHER" id="PTHR48111:SF1">
    <property type="entry name" value="TWO-COMPONENT RESPONSE REGULATOR ORR33"/>
    <property type="match status" value="1"/>
</dbReference>
<evidence type="ECO:0000256" key="2">
    <source>
        <dbReference type="ARBA" id="ARBA00023012"/>
    </source>
</evidence>
<keyword evidence="1 6" id="KW-0597">Phosphoprotein</keyword>
<dbReference type="GO" id="GO:0006355">
    <property type="term" value="P:regulation of DNA-templated transcription"/>
    <property type="evidence" value="ECO:0007669"/>
    <property type="project" value="TreeGrafter"/>
</dbReference>
<keyword evidence="4" id="KW-0238">DNA-binding</keyword>
<dbReference type="Pfam" id="PF00072">
    <property type="entry name" value="Response_reg"/>
    <property type="match status" value="1"/>
</dbReference>
<sequence length="235" mass="26851">MNAQKKILIADDDSVNLEFFEVMLSKLGFVVEKTDNGEEVFEKVKKFHPDLLLLDNILPGMTGWEVTKNLKNDPNFKNIPIIILSALDDVKDKVSAFEVGVDDYITKPFNFSEVLARINAVLRNHELFAQIAVRETRLALAEELNKDLKENLAVFVSSIDELDNAITLISKDESTETQEHIKHVSENILSVRKHIAALDARIEKTTKEWDNLKKDEILLSDLETKIKKFLHQEHS</sequence>
<evidence type="ECO:0000256" key="6">
    <source>
        <dbReference type="PROSITE-ProRule" id="PRU00169"/>
    </source>
</evidence>
<dbReference type="SUPFAM" id="SSF52172">
    <property type="entry name" value="CheY-like"/>
    <property type="match status" value="1"/>
</dbReference>
<evidence type="ECO:0000256" key="5">
    <source>
        <dbReference type="ARBA" id="ARBA00023163"/>
    </source>
</evidence>
<dbReference type="InterPro" id="IPR011006">
    <property type="entry name" value="CheY-like_superfamily"/>
</dbReference>
<dbReference type="GO" id="GO:0000976">
    <property type="term" value="F:transcription cis-regulatory region binding"/>
    <property type="evidence" value="ECO:0007669"/>
    <property type="project" value="TreeGrafter"/>
</dbReference>
<dbReference type="PROSITE" id="PS50110">
    <property type="entry name" value="RESPONSE_REGULATORY"/>
    <property type="match status" value="1"/>
</dbReference>
<evidence type="ECO:0000256" key="4">
    <source>
        <dbReference type="ARBA" id="ARBA00023125"/>
    </source>
</evidence>
<protein>
    <submittedName>
        <fullName evidence="8">Phosphate regulon transcriptional regulatory protein PhoB (SphR)</fullName>
    </submittedName>
</protein>